<keyword evidence="4" id="KW-1185">Reference proteome</keyword>
<evidence type="ECO:0000259" key="1">
    <source>
        <dbReference type="Pfam" id="PF00646"/>
    </source>
</evidence>
<dbReference type="Pfam" id="PF00646">
    <property type="entry name" value="F-box"/>
    <property type="match status" value="1"/>
</dbReference>
<gene>
    <name evidence="3" type="ORF">SORBI_3002G017100</name>
</gene>
<organism evidence="3 4">
    <name type="scientific">Sorghum bicolor</name>
    <name type="common">Sorghum</name>
    <name type="synonym">Sorghum vulgare</name>
    <dbReference type="NCBI Taxonomy" id="4558"/>
    <lineage>
        <taxon>Eukaryota</taxon>
        <taxon>Viridiplantae</taxon>
        <taxon>Streptophyta</taxon>
        <taxon>Embryophyta</taxon>
        <taxon>Tracheophyta</taxon>
        <taxon>Spermatophyta</taxon>
        <taxon>Magnoliopsida</taxon>
        <taxon>Liliopsida</taxon>
        <taxon>Poales</taxon>
        <taxon>Poaceae</taxon>
        <taxon>PACMAD clade</taxon>
        <taxon>Panicoideae</taxon>
        <taxon>Andropogonodae</taxon>
        <taxon>Andropogoneae</taxon>
        <taxon>Sorghinae</taxon>
        <taxon>Sorghum</taxon>
    </lineage>
</organism>
<evidence type="ECO:0000313" key="4">
    <source>
        <dbReference type="Proteomes" id="UP000000768"/>
    </source>
</evidence>
<dbReference type="SUPFAM" id="SSF81383">
    <property type="entry name" value="F-box domain"/>
    <property type="match status" value="1"/>
</dbReference>
<feature type="non-terminal residue" evidence="3">
    <location>
        <position position="392"/>
    </location>
</feature>
<evidence type="ECO:0000313" key="3">
    <source>
        <dbReference type="EMBL" id="EER95797.2"/>
    </source>
</evidence>
<name>C5X819_SORBI</name>
<dbReference type="OMA" id="HNVEWIA"/>
<feature type="domain" description="F-box" evidence="1">
    <location>
        <begin position="12"/>
        <end position="51"/>
    </location>
</feature>
<dbReference type="EMBL" id="CM000761">
    <property type="protein sequence ID" value="EER95797.2"/>
    <property type="molecule type" value="Genomic_DNA"/>
</dbReference>
<dbReference type="InterPro" id="IPR036047">
    <property type="entry name" value="F-box-like_dom_sf"/>
</dbReference>
<protein>
    <submittedName>
        <fullName evidence="3">Uncharacterized protein</fullName>
    </submittedName>
</protein>
<proteinExistence type="predicted"/>
<reference evidence="3 4" key="1">
    <citation type="journal article" date="2009" name="Nature">
        <title>The Sorghum bicolor genome and the diversification of grasses.</title>
        <authorList>
            <person name="Paterson A.H."/>
            <person name="Bowers J.E."/>
            <person name="Bruggmann R."/>
            <person name="Dubchak I."/>
            <person name="Grimwood J."/>
            <person name="Gundlach H."/>
            <person name="Haberer G."/>
            <person name="Hellsten U."/>
            <person name="Mitros T."/>
            <person name="Poliakov A."/>
            <person name="Schmutz J."/>
            <person name="Spannagl M."/>
            <person name="Tang H."/>
            <person name="Wang X."/>
            <person name="Wicker T."/>
            <person name="Bharti A.K."/>
            <person name="Chapman J."/>
            <person name="Feltus F.A."/>
            <person name="Gowik U."/>
            <person name="Grigoriev I.V."/>
            <person name="Lyons E."/>
            <person name="Maher C.A."/>
            <person name="Martis M."/>
            <person name="Narechania A."/>
            <person name="Otillar R.P."/>
            <person name="Penning B.W."/>
            <person name="Salamov A.A."/>
            <person name="Wang Y."/>
            <person name="Zhang L."/>
            <person name="Carpita N.C."/>
            <person name="Freeling M."/>
            <person name="Gingle A.R."/>
            <person name="Hash C.T."/>
            <person name="Keller B."/>
            <person name="Klein P."/>
            <person name="Kresovich S."/>
            <person name="McCann M.C."/>
            <person name="Ming R."/>
            <person name="Peterson D.G."/>
            <person name="Mehboob-ur-Rahman"/>
            <person name="Ware D."/>
            <person name="Westhoff P."/>
            <person name="Mayer K.F."/>
            <person name="Messing J."/>
            <person name="Rokhsar D.S."/>
        </authorList>
    </citation>
    <scope>NUCLEOTIDE SEQUENCE [LARGE SCALE GENOMIC DNA]</scope>
    <source>
        <strain evidence="4">cv. BTx623</strain>
    </source>
</reference>
<dbReference type="PANTHER" id="PTHR32133:SF386">
    <property type="entry name" value="F-BOX DOMAIN-CONTAINING PROTEIN"/>
    <property type="match status" value="1"/>
</dbReference>
<accession>C5X819</accession>
<evidence type="ECO:0000259" key="2">
    <source>
        <dbReference type="Pfam" id="PF23635"/>
    </source>
</evidence>
<sequence>METTLPLALTTDDLIEEFFLRLPPEDPASLVHAALVCKRWRRILTDRGFRRRFCEHHHRRPPLLGYFRYGPTTATTRLLFTPTSSFRPRNAGHRFMKALDSRHGRVLISHNAFRQDPSACRLSVLDPITGHLLSLPRLPLRKPLPSVYNFTWNAVVLCASSGLGCDDSGSDCHCQGRPFLVIFIGTSKQEVYAYVYSSQAGAWSHTSSVARDTLGLLISTRLDHRDTRASAVARDAVYFKFFQNNVRILKYDLGAQEISSVDLPDKCRGPRILLLTDTEYGGLLGVATVGMSRIDLWWSSEAGPDGCFRWEPPRVIELQPVPHANPNLVHVVDIVHSLGAIIIRAHDGVFSLDIESKRMTKLCEDNCTSCFVPYLSFCTPALGAITGEGPSS</sequence>
<dbReference type="Proteomes" id="UP000000768">
    <property type="component" value="Chromosome 2"/>
</dbReference>
<dbReference type="PANTHER" id="PTHR32133">
    <property type="entry name" value="OS07G0120400 PROTEIN"/>
    <property type="match status" value="1"/>
</dbReference>
<feature type="domain" description="F-box protein AT5G49610-like beta-propeller" evidence="2">
    <location>
        <begin position="99"/>
        <end position="366"/>
    </location>
</feature>
<dbReference type="Pfam" id="PF23635">
    <property type="entry name" value="Beta-prop_AT5G49610-like"/>
    <property type="match status" value="1"/>
</dbReference>
<reference evidence="4" key="2">
    <citation type="journal article" date="2018" name="Plant J.">
        <title>The Sorghum bicolor reference genome: improved assembly, gene annotations, a transcriptome atlas, and signatures of genome organization.</title>
        <authorList>
            <person name="McCormick R.F."/>
            <person name="Truong S.K."/>
            <person name="Sreedasyam A."/>
            <person name="Jenkins J."/>
            <person name="Shu S."/>
            <person name="Sims D."/>
            <person name="Kennedy M."/>
            <person name="Amirebrahimi M."/>
            <person name="Weers B.D."/>
            <person name="McKinley B."/>
            <person name="Mattison A."/>
            <person name="Morishige D.T."/>
            <person name="Grimwood J."/>
            <person name="Schmutz J."/>
            <person name="Mullet J.E."/>
        </authorList>
    </citation>
    <scope>NUCLEOTIDE SEQUENCE [LARGE SCALE GENOMIC DNA]</scope>
    <source>
        <strain evidence="4">cv. BTx623</strain>
    </source>
</reference>
<dbReference type="Gene3D" id="1.20.1280.50">
    <property type="match status" value="1"/>
</dbReference>
<dbReference type="HOGENOM" id="CLU_017945_3_1_1"/>
<dbReference type="InParanoid" id="C5X819"/>
<dbReference type="Gramene" id="EER95797">
    <property type="protein sequence ID" value="EER95797"/>
    <property type="gene ID" value="SORBI_3002G017100"/>
</dbReference>
<dbReference type="AlphaFoldDB" id="C5X819"/>
<dbReference type="InterPro" id="IPR056594">
    <property type="entry name" value="AT5G49610-like_b-prop"/>
</dbReference>
<dbReference type="InterPro" id="IPR001810">
    <property type="entry name" value="F-box_dom"/>
</dbReference>